<keyword evidence="1" id="KW-0812">Transmembrane</keyword>
<feature type="transmembrane region" description="Helical" evidence="1">
    <location>
        <begin position="83"/>
        <end position="104"/>
    </location>
</feature>
<keyword evidence="1" id="KW-0472">Membrane</keyword>
<name>A0ABV9PEF5_9FLAO</name>
<evidence type="ECO:0000313" key="2">
    <source>
        <dbReference type="EMBL" id="MFC4748608.1"/>
    </source>
</evidence>
<comment type="caution">
    <text evidence="2">The sequence shown here is derived from an EMBL/GenBank/DDBJ whole genome shotgun (WGS) entry which is preliminary data.</text>
</comment>
<feature type="transmembrane region" description="Helical" evidence="1">
    <location>
        <begin position="50"/>
        <end position="76"/>
    </location>
</feature>
<accession>A0ABV9PEF5</accession>
<keyword evidence="3" id="KW-1185">Reference proteome</keyword>
<protein>
    <submittedName>
        <fullName evidence="2">Uncharacterized protein</fullName>
    </submittedName>
</protein>
<dbReference type="EMBL" id="JBHSGV010000005">
    <property type="protein sequence ID" value="MFC4748608.1"/>
    <property type="molecule type" value="Genomic_DNA"/>
</dbReference>
<sequence length="105" mass="12082">MSSKKILLHLVTRIGILILLFGLVFLFWYFTNDPHKHCDGNGHRHFDSGLGFFIMELMITLAFYSGLVIEMLYLFVKKQERLAFANLGFLIFSISAALACMYLIN</sequence>
<gene>
    <name evidence="2" type="ORF">ACFO5S_14225</name>
</gene>
<dbReference type="RefSeq" id="WP_213258583.1">
    <property type="nucleotide sequence ID" value="NZ_JAGYWA010000005.1"/>
</dbReference>
<feature type="transmembrane region" description="Helical" evidence="1">
    <location>
        <begin position="7"/>
        <end position="30"/>
    </location>
</feature>
<organism evidence="2 3">
    <name type="scientific">Flavobacterium branchiicola</name>
    <dbReference type="NCBI Taxonomy" id="1114875"/>
    <lineage>
        <taxon>Bacteria</taxon>
        <taxon>Pseudomonadati</taxon>
        <taxon>Bacteroidota</taxon>
        <taxon>Flavobacteriia</taxon>
        <taxon>Flavobacteriales</taxon>
        <taxon>Flavobacteriaceae</taxon>
        <taxon>Flavobacterium</taxon>
    </lineage>
</organism>
<dbReference type="Proteomes" id="UP001595935">
    <property type="component" value="Unassembled WGS sequence"/>
</dbReference>
<keyword evidence="1" id="KW-1133">Transmembrane helix</keyword>
<proteinExistence type="predicted"/>
<reference evidence="3" key="1">
    <citation type="journal article" date="2019" name="Int. J. Syst. Evol. Microbiol.">
        <title>The Global Catalogue of Microorganisms (GCM) 10K type strain sequencing project: providing services to taxonomists for standard genome sequencing and annotation.</title>
        <authorList>
            <consortium name="The Broad Institute Genomics Platform"/>
            <consortium name="The Broad Institute Genome Sequencing Center for Infectious Disease"/>
            <person name="Wu L."/>
            <person name="Ma J."/>
        </authorList>
    </citation>
    <scope>NUCLEOTIDE SEQUENCE [LARGE SCALE GENOMIC DNA]</scope>
    <source>
        <strain evidence="3">WYCCWR 13023</strain>
    </source>
</reference>
<evidence type="ECO:0000313" key="3">
    <source>
        <dbReference type="Proteomes" id="UP001595935"/>
    </source>
</evidence>
<evidence type="ECO:0000256" key="1">
    <source>
        <dbReference type="SAM" id="Phobius"/>
    </source>
</evidence>